<name>F8NF73_SERL9</name>
<sequence>MYGLPGRFIELNLLQEHSNFWLEEIVQHKRKEFDDPYYCWVISMHVLFFLHLKEEMEGMVLLQPWTKSHGTRGDKNELQVIMKKLWKEEVHRRRPGQDLGFLAQDDFDVGLDLMQNGKLQNLITRTTQIQESSTDLMALVPMGGGKMGYIFMYMLIISALANIPTLCQPKEIVPKDPAMVAIFPTNGLEEVVELEFQKYGLNAIAINSYTI</sequence>
<dbReference type="OrthoDB" id="3269685at2759"/>
<dbReference type="AlphaFoldDB" id="F8NF73"/>
<dbReference type="GeneID" id="18812492"/>
<dbReference type="Pfam" id="PF20231">
    <property type="entry name" value="DUF6589"/>
    <property type="match status" value="1"/>
</dbReference>
<dbReference type="EMBL" id="GL945428">
    <property type="protein sequence ID" value="EGO30787.1"/>
    <property type="molecule type" value="Genomic_DNA"/>
</dbReference>
<reference evidence="2" key="1">
    <citation type="submission" date="2011-04" db="EMBL/GenBank/DDBJ databases">
        <title>Evolution of plant cell wall degrading machinery underlies the functional diversity of forest fungi.</title>
        <authorList>
            <consortium name="US DOE Joint Genome Institute (JGI-PGF)"/>
            <person name="Eastwood D.C."/>
            <person name="Floudas D."/>
            <person name="Binder M."/>
            <person name="Majcherczyk A."/>
            <person name="Schneider P."/>
            <person name="Aerts A."/>
            <person name="Asiegbu F.O."/>
            <person name="Baker S.E."/>
            <person name="Barry K."/>
            <person name="Bendiksby M."/>
            <person name="Blumentritt M."/>
            <person name="Coutinho P.M."/>
            <person name="Cullen D."/>
            <person name="Cullen D."/>
            <person name="Gathman A."/>
            <person name="Goodell B."/>
            <person name="Henrissat B."/>
            <person name="Ihrmark K."/>
            <person name="Kauserud H."/>
            <person name="Kohler A."/>
            <person name="LaButti K."/>
            <person name="Lapidus A."/>
            <person name="Lavin J.L."/>
            <person name="Lee Y.-H."/>
            <person name="Lindquist E."/>
            <person name="Lilly W."/>
            <person name="Lucas S."/>
            <person name="Morin E."/>
            <person name="Murat C."/>
            <person name="Oguiza J.A."/>
            <person name="Park J."/>
            <person name="Pisabarro A.G."/>
            <person name="Riley R."/>
            <person name="Rosling A."/>
            <person name="Salamov A."/>
            <person name="Schmidt O."/>
            <person name="Schmutz J."/>
            <person name="Skrede I."/>
            <person name="Stenlid J."/>
            <person name="Wiebenga A."/>
            <person name="Xie X."/>
            <person name="Kues U."/>
            <person name="Hibbett D.S."/>
            <person name="Hoffmeister D."/>
            <person name="Hogberg N."/>
            <person name="Martin F."/>
            <person name="Grigoriev I.V."/>
            <person name="Watkinson S.C."/>
        </authorList>
    </citation>
    <scope>NUCLEOTIDE SEQUENCE</scope>
    <source>
        <strain evidence="2">S7.9</strain>
    </source>
</reference>
<protein>
    <recommendedName>
        <fullName evidence="1">DUF6589 domain-containing protein</fullName>
    </recommendedName>
</protein>
<proteinExistence type="predicted"/>
<accession>F8NF73</accession>
<evidence type="ECO:0000259" key="1">
    <source>
        <dbReference type="Pfam" id="PF20231"/>
    </source>
</evidence>
<dbReference type="HOGENOM" id="CLU_1305512_0_0_1"/>
<gene>
    <name evidence="2" type="ORF">SERLADRAFT_404803</name>
</gene>
<dbReference type="InterPro" id="IPR046496">
    <property type="entry name" value="DUF6589"/>
</dbReference>
<evidence type="ECO:0000313" key="2">
    <source>
        <dbReference type="EMBL" id="EGO30787.1"/>
    </source>
</evidence>
<feature type="domain" description="DUF6589" evidence="1">
    <location>
        <begin position="3"/>
        <end position="69"/>
    </location>
</feature>
<dbReference type="Proteomes" id="UP000008064">
    <property type="component" value="Unassembled WGS sequence"/>
</dbReference>
<dbReference type="KEGG" id="sla:SERLADRAFT_404803"/>
<organism>
    <name type="scientific">Serpula lacrymans var. lacrymans (strain S7.9)</name>
    <name type="common">Dry rot fungus</name>
    <dbReference type="NCBI Taxonomy" id="578457"/>
    <lineage>
        <taxon>Eukaryota</taxon>
        <taxon>Fungi</taxon>
        <taxon>Dikarya</taxon>
        <taxon>Basidiomycota</taxon>
        <taxon>Agaricomycotina</taxon>
        <taxon>Agaricomycetes</taxon>
        <taxon>Agaricomycetidae</taxon>
        <taxon>Boletales</taxon>
        <taxon>Coniophorineae</taxon>
        <taxon>Serpulaceae</taxon>
        <taxon>Serpula</taxon>
    </lineage>
</organism>
<dbReference type="RefSeq" id="XP_007312671.1">
    <property type="nucleotide sequence ID" value="XM_007312609.1"/>
</dbReference>